<dbReference type="Ensembl" id="ENSSTUT00000012083.1">
    <property type="protein sequence ID" value="ENSSTUP00000011385.1"/>
    <property type="gene ID" value="ENSSTUG00000005418.1"/>
</dbReference>
<dbReference type="OMA" id="YWSTRDS"/>
<reference evidence="8" key="2">
    <citation type="submission" date="2025-09" db="UniProtKB">
        <authorList>
            <consortium name="Ensembl"/>
        </authorList>
    </citation>
    <scope>IDENTIFICATION</scope>
</reference>
<dbReference type="Pfam" id="PF07716">
    <property type="entry name" value="bZIP_2"/>
    <property type="match status" value="1"/>
</dbReference>
<dbReference type="Gene3D" id="1.20.5.170">
    <property type="match status" value="1"/>
</dbReference>
<dbReference type="AlphaFoldDB" id="A0A673WHG0"/>
<dbReference type="PANTHER" id="PTHR15284:SF0">
    <property type="entry name" value="GH23983P"/>
    <property type="match status" value="1"/>
</dbReference>
<dbReference type="InterPro" id="IPR004827">
    <property type="entry name" value="bZIP"/>
</dbReference>
<dbReference type="FunFam" id="1.20.5.170:FF:000025">
    <property type="entry name" value="nuclear factor interleukin-3-regulated protein-like"/>
    <property type="match status" value="1"/>
</dbReference>
<evidence type="ECO:0000313" key="9">
    <source>
        <dbReference type="Proteomes" id="UP000472277"/>
    </source>
</evidence>
<evidence type="ECO:0000256" key="2">
    <source>
        <dbReference type="ARBA" id="ARBA00023015"/>
    </source>
</evidence>
<keyword evidence="9" id="KW-1185">Reference proteome</keyword>
<feature type="region of interest" description="Disordered" evidence="6">
    <location>
        <begin position="253"/>
        <end position="274"/>
    </location>
</feature>
<dbReference type="InterPro" id="IPR046347">
    <property type="entry name" value="bZIP_sf"/>
</dbReference>
<dbReference type="PROSITE" id="PS00036">
    <property type="entry name" value="BZIP_BASIC"/>
    <property type="match status" value="1"/>
</dbReference>
<dbReference type="InterPro" id="IPR047229">
    <property type="entry name" value="NFIL3-like"/>
</dbReference>
<dbReference type="GO" id="GO:0007623">
    <property type="term" value="P:circadian rhythm"/>
    <property type="evidence" value="ECO:0007669"/>
    <property type="project" value="TreeGrafter"/>
</dbReference>
<name>A0A673WHG0_SALTR</name>
<dbReference type="CDD" id="cd14694">
    <property type="entry name" value="bZIP_NFIL3"/>
    <property type="match status" value="1"/>
</dbReference>
<dbReference type="PROSITE" id="PS50217">
    <property type="entry name" value="BZIP"/>
    <property type="match status" value="1"/>
</dbReference>
<evidence type="ECO:0000313" key="8">
    <source>
        <dbReference type="Ensembl" id="ENSSTUP00000011385.1"/>
    </source>
</evidence>
<keyword evidence="2" id="KW-0805">Transcription regulation</keyword>
<accession>A0A673WHG0</accession>
<dbReference type="PANTHER" id="PTHR15284">
    <property type="entry name" value="NUCLEAR FACTOR INTERLEUKIN-3-REGULATED PROTEIN"/>
    <property type="match status" value="1"/>
</dbReference>
<keyword evidence="3" id="KW-0238">DNA-binding</keyword>
<evidence type="ECO:0000259" key="7">
    <source>
        <dbReference type="PROSITE" id="PS50217"/>
    </source>
</evidence>
<sequence length="366" mass="41298">MSFKDFNSQIQKLINVLICVPDCIAEMWKCIPMLVSPNGSTETLEDGHTASLEGALTPKGLRRKREFIPEEKKDVTYWEKRRKNNEAAKRSREKRRVNDYVLESRLAAMNKENARLNTELLALKLHFGLVSPAGYAAHQSSLLRLHHAHTHSPHSPTPSSPTQPLDKDVYWGRRPSYRDPSTLPNYHHLPPVLTGQLAPAMINPHALPTRRAYPYFLEIPGVVHPANSSSLLLPPLLPSPLLSWPGVPLLRPIPRRGGSDEEGEQQVPAASSSTALPHKLRLKTIRGPTVHRDVRDRASPPAPIDFLSHSHSDIILTWQKSWQNVKNCRKLALKPQNMSPHPREKCVELQEICCKTEEKMCSVKQT</sequence>
<evidence type="ECO:0000256" key="5">
    <source>
        <dbReference type="ARBA" id="ARBA00023242"/>
    </source>
</evidence>
<feature type="domain" description="BZIP" evidence="7">
    <location>
        <begin position="74"/>
        <end position="124"/>
    </location>
</feature>
<dbReference type="Proteomes" id="UP000472277">
    <property type="component" value="Chromosome 4"/>
</dbReference>
<dbReference type="GeneTree" id="ENSGT00940000164108"/>
<keyword evidence="5" id="KW-0539">Nucleus</keyword>
<evidence type="ECO:0000256" key="4">
    <source>
        <dbReference type="ARBA" id="ARBA00023163"/>
    </source>
</evidence>
<dbReference type="SUPFAM" id="SSF57959">
    <property type="entry name" value="Leucine zipper domain"/>
    <property type="match status" value="1"/>
</dbReference>
<dbReference type="InterPro" id="IPR047106">
    <property type="entry name" value="NFIL3-like_bZIP"/>
</dbReference>
<dbReference type="SMART" id="SM00338">
    <property type="entry name" value="BRLZ"/>
    <property type="match status" value="1"/>
</dbReference>
<dbReference type="InParanoid" id="A0A673WHG0"/>
<dbReference type="GO" id="GO:0003677">
    <property type="term" value="F:DNA binding"/>
    <property type="evidence" value="ECO:0007669"/>
    <property type="project" value="UniProtKB-KW"/>
</dbReference>
<evidence type="ECO:0000256" key="3">
    <source>
        <dbReference type="ARBA" id="ARBA00023125"/>
    </source>
</evidence>
<comment type="similarity">
    <text evidence="1">Belongs to the bZIP family. NFIL3 subfamily.</text>
</comment>
<organism evidence="8 9">
    <name type="scientific">Salmo trutta</name>
    <name type="common">Brown trout</name>
    <dbReference type="NCBI Taxonomy" id="8032"/>
    <lineage>
        <taxon>Eukaryota</taxon>
        <taxon>Metazoa</taxon>
        <taxon>Chordata</taxon>
        <taxon>Craniata</taxon>
        <taxon>Vertebrata</taxon>
        <taxon>Euteleostomi</taxon>
        <taxon>Actinopterygii</taxon>
        <taxon>Neopterygii</taxon>
        <taxon>Teleostei</taxon>
        <taxon>Protacanthopterygii</taxon>
        <taxon>Salmoniformes</taxon>
        <taxon>Salmonidae</taxon>
        <taxon>Salmoninae</taxon>
        <taxon>Salmo</taxon>
    </lineage>
</organism>
<reference evidence="8" key="1">
    <citation type="submission" date="2025-08" db="UniProtKB">
        <authorList>
            <consortium name="Ensembl"/>
        </authorList>
    </citation>
    <scope>IDENTIFICATION</scope>
</reference>
<evidence type="ECO:0000256" key="6">
    <source>
        <dbReference type="SAM" id="MobiDB-lite"/>
    </source>
</evidence>
<feature type="region of interest" description="Disordered" evidence="6">
    <location>
        <begin position="147"/>
        <end position="169"/>
    </location>
</feature>
<keyword evidence="4" id="KW-0804">Transcription</keyword>
<protein>
    <submittedName>
        <fullName evidence="8">Nuclear factor, interleukin 3 regulated, member 4</fullName>
    </submittedName>
</protein>
<proteinExistence type="inferred from homology"/>
<dbReference type="GO" id="GO:0005634">
    <property type="term" value="C:nucleus"/>
    <property type="evidence" value="ECO:0007669"/>
    <property type="project" value="TreeGrafter"/>
</dbReference>
<evidence type="ECO:0000256" key="1">
    <source>
        <dbReference type="ARBA" id="ARBA00006079"/>
    </source>
</evidence>
<dbReference type="GO" id="GO:0003700">
    <property type="term" value="F:DNA-binding transcription factor activity"/>
    <property type="evidence" value="ECO:0007669"/>
    <property type="project" value="InterPro"/>
</dbReference>